<name>A0ACB9WW40_CHAAC</name>
<keyword evidence="2" id="KW-1185">Reference proteome</keyword>
<comment type="caution">
    <text evidence="1">The sequence shown here is derived from an EMBL/GenBank/DDBJ whole genome shotgun (WGS) entry which is preliminary data.</text>
</comment>
<dbReference type="Proteomes" id="UP001057452">
    <property type="component" value="Chromosome 11"/>
</dbReference>
<accession>A0ACB9WW40</accession>
<evidence type="ECO:0000313" key="2">
    <source>
        <dbReference type="Proteomes" id="UP001057452"/>
    </source>
</evidence>
<reference evidence="1" key="1">
    <citation type="submission" date="2022-05" db="EMBL/GenBank/DDBJ databases">
        <title>Chromosome-level genome of Chaenocephalus aceratus.</title>
        <authorList>
            <person name="Park H."/>
        </authorList>
    </citation>
    <scope>NUCLEOTIDE SEQUENCE</scope>
    <source>
        <strain evidence="1">KU_202001</strain>
    </source>
</reference>
<sequence length="135" mass="14416">MATPGEVTVSLAEVVMVKAEDCDPDDPNKTQVILQLQPIPTGEESAETDAAVMTVEAHEEQTDGDDVEIGCPITCGDCKALLLVKKFVCPGINVKCVKYEDQLISPKQFVHISGKSHSEGLEESHQDGGGSCCEK</sequence>
<organism evidence="1 2">
    <name type="scientific">Chaenocephalus aceratus</name>
    <name type="common">Blackfin icefish</name>
    <name type="synonym">Chaenichthys aceratus</name>
    <dbReference type="NCBI Taxonomy" id="36190"/>
    <lineage>
        <taxon>Eukaryota</taxon>
        <taxon>Metazoa</taxon>
        <taxon>Chordata</taxon>
        <taxon>Craniata</taxon>
        <taxon>Vertebrata</taxon>
        <taxon>Euteleostomi</taxon>
        <taxon>Actinopterygii</taxon>
        <taxon>Neopterygii</taxon>
        <taxon>Teleostei</taxon>
        <taxon>Neoteleostei</taxon>
        <taxon>Acanthomorphata</taxon>
        <taxon>Eupercaria</taxon>
        <taxon>Perciformes</taxon>
        <taxon>Notothenioidei</taxon>
        <taxon>Channichthyidae</taxon>
        <taxon>Chaenocephalus</taxon>
    </lineage>
</organism>
<dbReference type="EMBL" id="CM043795">
    <property type="protein sequence ID" value="KAI4817640.1"/>
    <property type="molecule type" value="Genomic_DNA"/>
</dbReference>
<protein>
    <submittedName>
        <fullName evidence="1">Uncharacterized protein</fullName>
    </submittedName>
</protein>
<evidence type="ECO:0000313" key="1">
    <source>
        <dbReference type="EMBL" id="KAI4817640.1"/>
    </source>
</evidence>
<gene>
    <name evidence="1" type="ORF">KUCAC02_011023</name>
</gene>
<proteinExistence type="predicted"/>